<dbReference type="SUPFAM" id="SSF52266">
    <property type="entry name" value="SGNH hydrolase"/>
    <property type="match status" value="1"/>
</dbReference>
<accession>A0A0R1GWL5</accession>
<dbReference type="Proteomes" id="UP000050909">
    <property type="component" value="Unassembled WGS sequence"/>
</dbReference>
<sequence>MKAHKHISTWFFVGAIIVLVGVGLGLFEYQQQLTRTQAQSTQVDKQKQAEIKFKQQTALNYTNFTQSEHKKAKKLEISIIGDSITKGAEKAYQQIFPQAIIRAKVNRQVAAAPAIIDDLKSSNQLANTVLIGLGTNGPITDSMMAGIMEQLGDKRQVYWVNTHVPSKNWETSVNQELTTAAQQYPNLTIIDWHNYCEGQTNWFYDDNIHPNKLGRSNLVQLVAKTILAE</sequence>
<keyword evidence="1" id="KW-0812">Transmembrane</keyword>
<dbReference type="Gene3D" id="3.40.50.1110">
    <property type="entry name" value="SGNH hydrolase"/>
    <property type="match status" value="1"/>
</dbReference>
<proteinExistence type="predicted"/>
<dbReference type="PATRIC" id="fig|1423722.3.peg.411"/>
<gene>
    <name evidence="2" type="ORF">FC62_GL000404</name>
</gene>
<keyword evidence="1" id="KW-0472">Membrane</keyword>
<protein>
    <submittedName>
        <fullName evidence="2">Acyltransferase 3</fullName>
    </submittedName>
</protein>
<keyword evidence="3" id="KW-1185">Reference proteome</keyword>
<name>A0A0R1GWL5_9LACO</name>
<organism evidence="2 3">
    <name type="scientific">Amylolactobacillus amylotrophicus DSM 20534</name>
    <dbReference type="NCBI Taxonomy" id="1423722"/>
    <lineage>
        <taxon>Bacteria</taxon>
        <taxon>Bacillati</taxon>
        <taxon>Bacillota</taxon>
        <taxon>Bacilli</taxon>
        <taxon>Lactobacillales</taxon>
        <taxon>Lactobacillaceae</taxon>
        <taxon>Amylolactobacillus</taxon>
    </lineage>
</organism>
<comment type="caution">
    <text evidence="2">The sequence shown here is derived from an EMBL/GenBank/DDBJ whole genome shotgun (WGS) entry which is preliminary data.</text>
</comment>
<evidence type="ECO:0000256" key="1">
    <source>
        <dbReference type="SAM" id="Phobius"/>
    </source>
</evidence>
<dbReference type="EMBL" id="AZCV01000001">
    <property type="protein sequence ID" value="KRK38715.1"/>
    <property type="molecule type" value="Genomic_DNA"/>
</dbReference>
<feature type="transmembrane region" description="Helical" evidence="1">
    <location>
        <begin position="7"/>
        <end position="27"/>
    </location>
</feature>
<dbReference type="InterPro" id="IPR036514">
    <property type="entry name" value="SGNH_hydro_sf"/>
</dbReference>
<evidence type="ECO:0000313" key="3">
    <source>
        <dbReference type="Proteomes" id="UP000050909"/>
    </source>
</evidence>
<reference evidence="2 3" key="1">
    <citation type="journal article" date="2015" name="Genome Announc.">
        <title>Expanding the biotechnology potential of lactobacilli through comparative genomics of 213 strains and associated genera.</title>
        <authorList>
            <person name="Sun Z."/>
            <person name="Harris H.M."/>
            <person name="McCann A."/>
            <person name="Guo C."/>
            <person name="Argimon S."/>
            <person name="Zhang W."/>
            <person name="Yang X."/>
            <person name="Jeffery I.B."/>
            <person name="Cooney J.C."/>
            <person name="Kagawa T.F."/>
            <person name="Liu W."/>
            <person name="Song Y."/>
            <person name="Salvetti E."/>
            <person name="Wrobel A."/>
            <person name="Rasinkangas P."/>
            <person name="Parkhill J."/>
            <person name="Rea M.C."/>
            <person name="O'Sullivan O."/>
            <person name="Ritari J."/>
            <person name="Douillard F.P."/>
            <person name="Paul Ross R."/>
            <person name="Yang R."/>
            <person name="Briner A.E."/>
            <person name="Felis G.E."/>
            <person name="de Vos W.M."/>
            <person name="Barrangou R."/>
            <person name="Klaenhammer T.R."/>
            <person name="Caufield P.W."/>
            <person name="Cui Y."/>
            <person name="Zhang H."/>
            <person name="O'Toole P.W."/>
        </authorList>
    </citation>
    <scope>NUCLEOTIDE SEQUENCE [LARGE SCALE GENOMIC DNA]</scope>
    <source>
        <strain evidence="2 3">DSM 20534</strain>
    </source>
</reference>
<keyword evidence="2" id="KW-0012">Acyltransferase</keyword>
<evidence type="ECO:0000313" key="2">
    <source>
        <dbReference type="EMBL" id="KRK38715.1"/>
    </source>
</evidence>
<keyword evidence="2" id="KW-0808">Transferase</keyword>
<dbReference type="CDD" id="cd01840">
    <property type="entry name" value="SGNH_hydrolase_yrhL_like"/>
    <property type="match status" value="1"/>
</dbReference>
<dbReference type="AlphaFoldDB" id="A0A0R1GWL5"/>
<dbReference type="RefSeq" id="WP_054746009.1">
    <property type="nucleotide sequence ID" value="NZ_AZCV01000001.1"/>
</dbReference>
<keyword evidence="1" id="KW-1133">Transmembrane helix</keyword>
<dbReference type="GO" id="GO:0016746">
    <property type="term" value="F:acyltransferase activity"/>
    <property type="evidence" value="ECO:0007669"/>
    <property type="project" value="UniProtKB-KW"/>
</dbReference>